<name>R9HYG7_9BACT</name>
<dbReference type="Pfam" id="PF17761">
    <property type="entry name" value="DUF1016_N"/>
    <property type="match status" value="1"/>
</dbReference>
<dbReference type="Proteomes" id="UP000014200">
    <property type="component" value="Unassembled WGS sequence"/>
</dbReference>
<dbReference type="Pfam" id="PF06250">
    <property type="entry name" value="YhcG_C"/>
    <property type="match status" value="1"/>
</dbReference>
<dbReference type="STRING" id="1235788.C802_04039"/>
<reference evidence="3 4" key="1">
    <citation type="submission" date="2013-04" db="EMBL/GenBank/DDBJ databases">
        <title>The Genome Sequence of Bacteroides massiliensis dnLKV3.</title>
        <authorList>
            <consortium name="The Broad Institute Genomics Platform"/>
            <consortium name="The Broad Institute Genome Sequencing Center for Infectious Disease"/>
            <person name="Earl A."/>
            <person name="Xavier R."/>
            <person name="Kuhn K."/>
            <person name="Stappenbeck T."/>
            <person name="Walker B."/>
            <person name="Young S."/>
            <person name="Zeng Q."/>
            <person name="Gargeya S."/>
            <person name="Fitzgerald M."/>
            <person name="Haas B."/>
            <person name="Abouelleil A."/>
            <person name="Allen A.W."/>
            <person name="Alvarado L."/>
            <person name="Arachchi H.M."/>
            <person name="Berlin A.M."/>
            <person name="Chapman S.B."/>
            <person name="Gainer-Dewar J."/>
            <person name="Goldberg J."/>
            <person name="Griggs A."/>
            <person name="Gujja S."/>
            <person name="Hansen M."/>
            <person name="Howarth C."/>
            <person name="Imamovic A."/>
            <person name="Ireland A."/>
            <person name="Larimer J."/>
            <person name="McCowan C."/>
            <person name="Murphy C."/>
            <person name="Pearson M."/>
            <person name="Poon T.W."/>
            <person name="Priest M."/>
            <person name="Roberts A."/>
            <person name="Saif S."/>
            <person name="Shea T."/>
            <person name="Sisk P."/>
            <person name="Sykes S."/>
            <person name="Wortman J."/>
            <person name="Nusbaum C."/>
            <person name="Birren B."/>
        </authorList>
    </citation>
    <scope>NUCLEOTIDE SEQUENCE [LARGE SCALE GENOMIC DNA]</scope>
    <source>
        <strain evidence="4">dnLKV3</strain>
    </source>
</reference>
<comment type="caution">
    <text evidence="3">The sequence shown here is derived from an EMBL/GenBank/DDBJ whole genome shotgun (WGS) entry which is preliminary data.</text>
</comment>
<evidence type="ECO:0000313" key="3">
    <source>
        <dbReference type="EMBL" id="EOS09047.1"/>
    </source>
</evidence>
<accession>R9HYG7</accession>
<organism evidence="3 4">
    <name type="scientific">Phocaeicola sartorii</name>
    <dbReference type="NCBI Taxonomy" id="671267"/>
    <lineage>
        <taxon>Bacteria</taxon>
        <taxon>Pseudomonadati</taxon>
        <taxon>Bacteroidota</taxon>
        <taxon>Bacteroidia</taxon>
        <taxon>Bacteroidales</taxon>
        <taxon>Bacteroidaceae</taxon>
        <taxon>Phocaeicola</taxon>
    </lineage>
</organism>
<feature type="domain" description="YhcG PDDEXK nuclease" evidence="1">
    <location>
        <begin position="179"/>
        <end position="219"/>
    </location>
</feature>
<dbReference type="HOGENOM" id="CLU_046640_2_2_10"/>
<evidence type="ECO:0000259" key="1">
    <source>
        <dbReference type="Pfam" id="PF06250"/>
    </source>
</evidence>
<dbReference type="PATRIC" id="fig|1235788.3.peg.4136"/>
<dbReference type="EMBL" id="ASSP01000025">
    <property type="protein sequence ID" value="EOS09047.1"/>
    <property type="molecule type" value="Genomic_DNA"/>
</dbReference>
<dbReference type="InterPro" id="IPR053148">
    <property type="entry name" value="PD-DEXK-like_domain"/>
</dbReference>
<gene>
    <name evidence="3" type="ORF">C802_04039</name>
</gene>
<dbReference type="PANTHER" id="PTHR30547">
    <property type="entry name" value="UNCHARACTERIZED PROTEIN YHCG-RELATED"/>
    <property type="match status" value="1"/>
</dbReference>
<dbReference type="InterPro" id="IPR041527">
    <property type="entry name" value="YhcG_N"/>
</dbReference>
<proteinExistence type="predicted"/>
<feature type="domain" description="YhcG N-terminal" evidence="2">
    <location>
        <begin position="21"/>
        <end position="154"/>
    </location>
</feature>
<dbReference type="InterPro" id="IPR009362">
    <property type="entry name" value="YhcG_C"/>
</dbReference>
<keyword evidence="4" id="KW-1185">Reference proteome</keyword>
<sequence>MKETDKIHPADKGEEELLHNVRHILQEARAKVIHHVNSTLVRAYWQVGKYIVEYEQQGTGRAGYGKAVINTLSRRLVAEFGNGFTATNLRYMRQFYQCYPKYHTLCDKLSWSHCRTLLKVSGDAARDFYLHECVRENWSVRQLDRQINTLFYDRLLASRDKKAVKEEISRTEPGRVEPKEIIRDPYILEFLGIPQGEHFLETDLEQLLISRLQRFMLEMLCKPLHNISYANKFIMQSDLN</sequence>
<dbReference type="AlphaFoldDB" id="R9HYG7"/>
<evidence type="ECO:0000259" key="2">
    <source>
        <dbReference type="Pfam" id="PF17761"/>
    </source>
</evidence>
<evidence type="ECO:0000313" key="4">
    <source>
        <dbReference type="Proteomes" id="UP000014200"/>
    </source>
</evidence>
<protein>
    <submittedName>
        <fullName evidence="3">Uncharacterized protein</fullName>
    </submittedName>
</protein>
<dbReference type="PANTHER" id="PTHR30547:SF5">
    <property type="entry name" value="NUCLEASE YHCG-RELATED"/>
    <property type="match status" value="1"/>
</dbReference>